<evidence type="ECO:0000256" key="5">
    <source>
        <dbReference type="ARBA" id="ARBA00023163"/>
    </source>
</evidence>
<dbReference type="Pfam" id="PF04542">
    <property type="entry name" value="Sigma70_r2"/>
    <property type="match status" value="1"/>
</dbReference>
<dbReference type="AlphaFoldDB" id="A0A0K1QFX0"/>
<evidence type="ECO:0000256" key="4">
    <source>
        <dbReference type="ARBA" id="ARBA00023125"/>
    </source>
</evidence>
<dbReference type="InterPro" id="IPR007627">
    <property type="entry name" value="RNA_pol_sigma70_r2"/>
</dbReference>
<evidence type="ECO:0000256" key="3">
    <source>
        <dbReference type="ARBA" id="ARBA00023082"/>
    </source>
</evidence>
<evidence type="ECO:0000256" key="6">
    <source>
        <dbReference type="SAM" id="MobiDB-lite"/>
    </source>
</evidence>
<dbReference type="GO" id="GO:0006352">
    <property type="term" value="P:DNA-templated transcription initiation"/>
    <property type="evidence" value="ECO:0007669"/>
    <property type="project" value="InterPro"/>
</dbReference>
<keyword evidence="2" id="KW-0805">Transcription regulation</keyword>
<proteinExistence type="inferred from homology"/>
<dbReference type="SUPFAM" id="SSF88659">
    <property type="entry name" value="Sigma3 and sigma4 domains of RNA polymerase sigma factors"/>
    <property type="match status" value="1"/>
</dbReference>
<dbReference type="Proteomes" id="UP000064967">
    <property type="component" value="Chromosome"/>
</dbReference>
<dbReference type="NCBIfam" id="TIGR02937">
    <property type="entry name" value="sigma70-ECF"/>
    <property type="match status" value="1"/>
</dbReference>
<organism evidence="9 10">
    <name type="scientific">Labilithrix luteola</name>
    <dbReference type="NCBI Taxonomy" id="1391654"/>
    <lineage>
        <taxon>Bacteria</taxon>
        <taxon>Pseudomonadati</taxon>
        <taxon>Myxococcota</taxon>
        <taxon>Polyangia</taxon>
        <taxon>Polyangiales</taxon>
        <taxon>Labilitrichaceae</taxon>
        <taxon>Labilithrix</taxon>
    </lineage>
</organism>
<keyword evidence="4" id="KW-0238">DNA-binding</keyword>
<feature type="domain" description="RNA polymerase sigma factor 70 region 4 type 2" evidence="8">
    <location>
        <begin position="137"/>
        <end position="187"/>
    </location>
</feature>
<evidence type="ECO:0000313" key="10">
    <source>
        <dbReference type="Proteomes" id="UP000064967"/>
    </source>
</evidence>
<reference evidence="9 10" key="1">
    <citation type="submission" date="2015-08" db="EMBL/GenBank/DDBJ databases">
        <authorList>
            <person name="Babu N.S."/>
            <person name="Beckwith C.J."/>
            <person name="Beseler K.G."/>
            <person name="Brison A."/>
            <person name="Carone J.V."/>
            <person name="Caskin T.P."/>
            <person name="Diamond M."/>
            <person name="Durham M.E."/>
            <person name="Foxe J.M."/>
            <person name="Go M."/>
            <person name="Henderson B.A."/>
            <person name="Jones I.B."/>
            <person name="McGettigan J.A."/>
            <person name="Micheletti S.J."/>
            <person name="Nasrallah M.E."/>
            <person name="Ortiz D."/>
            <person name="Piller C.R."/>
            <person name="Privatt S.R."/>
            <person name="Schneider S.L."/>
            <person name="Sharp S."/>
            <person name="Smith T.C."/>
            <person name="Stanton J.D."/>
            <person name="Ullery H.E."/>
            <person name="Wilson R.J."/>
            <person name="Serrano M.G."/>
            <person name="Buck G."/>
            <person name="Lee V."/>
            <person name="Wang Y."/>
            <person name="Carvalho R."/>
            <person name="Voegtly L."/>
            <person name="Shi R."/>
            <person name="Duckworth R."/>
            <person name="Johnson A."/>
            <person name="Loviza R."/>
            <person name="Walstead R."/>
            <person name="Shah Z."/>
            <person name="Kiflezghi M."/>
            <person name="Wade K."/>
            <person name="Ball S.L."/>
            <person name="Bradley K.W."/>
            <person name="Asai D.J."/>
            <person name="Bowman C.A."/>
            <person name="Russell D.A."/>
            <person name="Pope W.H."/>
            <person name="Jacobs-Sera D."/>
            <person name="Hendrix R.W."/>
            <person name="Hatfull G.F."/>
        </authorList>
    </citation>
    <scope>NUCLEOTIDE SEQUENCE [LARGE SCALE GENOMIC DNA]</scope>
    <source>
        <strain evidence="9 10">DSM 27648</strain>
    </source>
</reference>
<dbReference type="InterPro" id="IPR014284">
    <property type="entry name" value="RNA_pol_sigma-70_dom"/>
</dbReference>
<dbReference type="Pfam" id="PF08281">
    <property type="entry name" value="Sigma70_r4_2"/>
    <property type="match status" value="1"/>
</dbReference>
<dbReference type="SUPFAM" id="SSF88946">
    <property type="entry name" value="Sigma2 domain of RNA polymerase sigma factors"/>
    <property type="match status" value="1"/>
</dbReference>
<keyword evidence="3" id="KW-0731">Sigma factor</keyword>
<dbReference type="InterPro" id="IPR036388">
    <property type="entry name" value="WH-like_DNA-bd_sf"/>
</dbReference>
<gene>
    <name evidence="9" type="ORF">AKJ09_10978</name>
</gene>
<dbReference type="InterPro" id="IPR013324">
    <property type="entry name" value="RNA_pol_sigma_r3/r4-like"/>
</dbReference>
<evidence type="ECO:0000313" key="9">
    <source>
        <dbReference type="EMBL" id="AKV04315.1"/>
    </source>
</evidence>
<dbReference type="InterPro" id="IPR013249">
    <property type="entry name" value="RNA_pol_sigma70_r4_t2"/>
</dbReference>
<evidence type="ECO:0000256" key="1">
    <source>
        <dbReference type="ARBA" id="ARBA00010641"/>
    </source>
</evidence>
<name>A0A0K1QFX0_9BACT</name>
<dbReference type="GO" id="GO:0003677">
    <property type="term" value="F:DNA binding"/>
    <property type="evidence" value="ECO:0007669"/>
    <property type="project" value="UniProtKB-KW"/>
</dbReference>
<dbReference type="KEGG" id="llu:AKJ09_10978"/>
<dbReference type="GO" id="GO:0016987">
    <property type="term" value="F:sigma factor activity"/>
    <property type="evidence" value="ECO:0007669"/>
    <property type="project" value="UniProtKB-KW"/>
</dbReference>
<dbReference type="InterPro" id="IPR039425">
    <property type="entry name" value="RNA_pol_sigma-70-like"/>
</dbReference>
<dbReference type="STRING" id="1391654.AKJ09_10978"/>
<dbReference type="Gene3D" id="1.10.1740.10">
    <property type="match status" value="1"/>
</dbReference>
<feature type="domain" description="RNA polymerase sigma-70 region 2" evidence="7">
    <location>
        <begin position="39"/>
        <end position="105"/>
    </location>
</feature>
<dbReference type="PANTHER" id="PTHR43133">
    <property type="entry name" value="RNA POLYMERASE ECF-TYPE SIGMA FACTO"/>
    <property type="match status" value="1"/>
</dbReference>
<feature type="region of interest" description="Disordered" evidence="6">
    <location>
        <begin position="100"/>
        <end position="125"/>
    </location>
</feature>
<dbReference type="InterPro" id="IPR013325">
    <property type="entry name" value="RNA_pol_sigma_r2"/>
</dbReference>
<dbReference type="PANTHER" id="PTHR43133:SF8">
    <property type="entry name" value="RNA POLYMERASE SIGMA FACTOR HI_1459-RELATED"/>
    <property type="match status" value="1"/>
</dbReference>
<dbReference type="RefSeq" id="WP_169928636.1">
    <property type="nucleotide sequence ID" value="NZ_CP012333.1"/>
</dbReference>
<evidence type="ECO:0000259" key="7">
    <source>
        <dbReference type="Pfam" id="PF04542"/>
    </source>
</evidence>
<dbReference type="EMBL" id="CP012333">
    <property type="protein sequence ID" value="AKV04315.1"/>
    <property type="molecule type" value="Genomic_DNA"/>
</dbReference>
<dbReference type="Gene3D" id="1.10.10.10">
    <property type="entry name" value="Winged helix-like DNA-binding domain superfamily/Winged helix DNA-binding domain"/>
    <property type="match status" value="1"/>
</dbReference>
<evidence type="ECO:0000256" key="2">
    <source>
        <dbReference type="ARBA" id="ARBA00023015"/>
    </source>
</evidence>
<accession>A0A0K1QFX0</accession>
<keyword evidence="5" id="KW-0804">Transcription</keyword>
<comment type="similarity">
    <text evidence="1">Belongs to the sigma-70 factor family. ECF subfamily.</text>
</comment>
<evidence type="ECO:0000259" key="8">
    <source>
        <dbReference type="Pfam" id="PF08281"/>
    </source>
</evidence>
<keyword evidence="10" id="KW-1185">Reference proteome</keyword>
<protein>
    <submittedName>
        <fullName evidence="9">RNA polymerase sigma factor RpoE</fullName>
    </submittedName>
</protein>
<sequence>MRIEVSSSAALPVPTLATEESSQSSASERLSRGVRLRTLIEAHGRFLWRNLRRLGVPQSLLEDAVQQVFVVASLRLDDIQPGAETAFLFRTAMNVAAHVRRKRTRKPERPLDDEDVQTLSDPTPTADDLLDRSYARRVLDEILDEMTESLRVVFVLHEFEEASLPKIAEYLAIPVGTATSRLRRAREEFELLAASKVKQK</sequence>